<organism evidence="1 2">
    <name type="scientific">Diphasiastrum complanatum</name>
    <name type="common">Issler's clubmoss</name>
    <name type="synonym">Lycopodium complanatum</name>
    <dbReference type="NCBI Taxonomy" id="34168"/>
    <lineage>
        <taxon>Eukaryota</taxon>
        <taxon>Viridiplantae</taxon>
        <taxon>Streptophyta</taxon>
        <taxon>Embryophyta</taxon>
        <taxon>Tracheophyta</taxon>
        <taxon>Lycopodiopsida</taxon>
        <taxon>Lycopodiales</taxon>
        <taxon>Lycopodiaceae</taxon>
        <taxon>Lycopodioideae</taxon>
        <taxon>Diphasiastrum</taxon>
    </lineage>
</organism>
<proteinExistence type="predicted"/>
<comment type="caution">
    <text evidence="1">The sequence shown here is derived from an EMBL/GenBank/DDBJ whole genome shotgun (WGS) entry which is preliminary data.</text>
</comment>
<name>A0ACC2ATS9_DIPCM</name>
<sequence>MLPSMPFIEGVGDELVYAVIFAAPVVFISRHYIRNTLDVLKGGAYIVQKWLGSAWNLIGHHLFSTEITTSAATSGGGEPMPHMNAPHENDCCSICHDTFILPCQANCAHWFCGECILRVWQHSSALQPCKCPICRRPITLLIPSDSVEQQTVVDSDRIMRDIAKYNRFFGGGPVSFLQRVQDMPLLLRRMVSELLDPQRALFLVHRTRIVLCLVLLMCYILSPLDILPESILGIIGLLDDLFVALIVLFYVAMLYRSTLLLQHGGHV</sequence>
<evidence type="ECO:0000313" key="1">
    <source>
        <dbReference type="EMBL" id="KAJ7520875.1"/>
    </source>
</evidence>
<dbReference type="EMBL" id="CM055110">
    <property type="protein sequence ID" value="KAJ7520875.1"/>
    <property type="molecule type" value="Genomic_DNA"/>
</dbReference>
<gene>
    <name evidence="1" type="ORF">O6H91_19G027200</name>
</gene>
<accession>A0ACC2ATS9</accession>
<keyword evidence="2" id="KW-1185">Reference proteome</keyword>
<protein>
    <submittedName>
        <fullName evidence="1">Uncharacterized protein</fullName>
    </submittedName>
</protein>
<reference evidence="2" key="1">
    <citation type="journal article" date="2024" name="Proc. Natl. Acad. Sci. U.S.A.">
        <title>Extraordinary preservation of gene collinearity over three hundred million years revealed in homosporous lycophytes.</title>
        <authorList>
            <person name="Li C."/>
            <person name="Wickell D."/>
            <person name="Kuo L.Y."/>
            <person name="Chen X."/>
            <person name="Nie B."/>
            <person name="Liao X."/>
            <person name="Peng D."/>
            <person name="Ji J."/>
            <person name="Jenkins J."/>
            <person name="Williams M."/>
            <person name="Shu S."/>
            <person name="Plott C."/>
            <person name="Barry K."/>
            <person name="Rajasekar S."/>
            <person name="Grimwood J."/>
            <person name="Han X."/>
            <person name="Sun S."/>
            <person name="Hou Z."/>
            <person name="He W."/>
            <person name="Dai G."/>
            <person name="Sun C."/>
            <person name="Schmutz J."/>
            <person name="Leebens-Mack J.H."/>
            <person name="Li F.W."/>
            <person name="Wang L."/>
        </authorList>
    </citation>
    <scope>NUCLEOTIDE SEQUENCE [LARGE SCALE GENOMIC DNA]</scope>
    <source>
        <strain evidence="2">cv. PW_Plant_1</strain>
    </source>
</reference>
<dbReference type="Proteomes" id="UP001162992">
    <property type="component" value="Chromosome 19"/>
</dbReference>
<evidence type="ECO:0000313" key="2">
    <source>
        <dbReference type="Proteomes" id="UP001162992"/>
    </source>
</evidence>